<feature type="transmembrane region" description="Helical" evidence="7">
    <location>
        <begin position="420"/>
        <end position="443"/>
    </location>
</feature>
<dbReference type="EMBL" id="LSSN01004491">
    <property type="protein sequence ID" value="OMJ11426.1"/>
    <property type="molecule type" value="Genomic_DNA"/>
</dbReference>
<dbReference type="InterPro" id="IPR004331">
    <property type="entry name" value="SPX_dom"/>
</dbReference>
<feature type="transmembrane region" description="Helical" evidence="7">
    <location>
        <begin position="692"/>
        <end position="711"/>
    </location>
</feature>
<evidence type="ECO:0000256" key="5">
    <source>
        <dbReference type="ARBA" id="ARBA00023136"/>
    </source>
</evidence>
<feature type="domain" description="SPX" evidence="8">
    <location>
        <begin position="1"/>
        <end position="284"/>
    </location>
</feature>
<keyword evidence="2" id="KW-0813">Transport</keyword>
<dbReference type="EMBL" id="LSSN01003665">
    <property type="protein sequence ID" value="OMJ13047.1"/>
    <property type="molecule type" value="Genomic_DNA"/>
</dbReference>
<protein>
    <submittedName>
        <fullName evidence="9">Putative transporter</fullName>
    </submittedName>
</protein>
<evidence type="ECO:0000256" key="7">
    <source>
        <dbReference type="SAM" id="Phobius"/>
    </source>
</evidence>
<reference evidence="9 11" key="1">
    <citation type="submission" date="2017-01" db="EMBL/GenBank/DDBJ databases">
        <authorList>
            <person name="Mah S.A."/>
            <person name="Swanson W.J."/>
            <person name="Moy G.W."/>
            <person name="Vacquier V.D."/>
        </authorList>
    </citation>
    <scope>NUCLEOTIDE SEQUENCE [LARGE SCALE GENOMIC DNA]</scope>
    <source>
        <strain evidence="9 11">GSMNP</strain>
    </source>
</reference>
<feature type="transmembrane region" description="Helical" evidence="7">
    <location>
        <begin position="637"/>
        <end position="656"/>
    </location>
</feature>
<dbReference type="GO" id="GO:0005886">
    <property type="term" value="C:plasma membrane"/>
    <property type="evidence" value="ECO:0007669"/>
    <property type="project" value="TreeGrafter"/>
</dbReference>
<gene>
    <name evidence="10" type="ORF">AYI70_g8753</name>
    <name evidence="9" type="ORF">AYI70_g9731</name>
</gene>
<feature type="transmembrane region" description="Helical" evidence="7">
    <location>
        <begin position="776"/>
        <end position="799"/>
    </location>
</feature>
<dbReference type="GO" id="GO:0005315">
    <property type="term" value="F:phosphate transmembrane transporter activity"/>
    <property type="evidence" value="ECO:0007669"/>
    <property type="project" value="TreeGrafter"/>
</dbReference>
<accession>A0A1R1X9X3</accession>
<dbReference type="Pfam" id="PF03105">
    <property type="entry name" value="SPX"/>
    <property type="match status" value="2"/>
</dbReference>
<feature type="transmembrane region" description="Helical" evidence="7">
    <location>
        <begin position="550"/>
        <end position="573"/>
    </location>
</feature>
<keyword evidence="3 7" id="KW-0812">Transmembrane</keyword>
<evidence type="ECO:0000259" key="8">
    <source>
        <dbReference type="PROSITE" id="PS51382"/>
    </source>
</evidence>
<keyword evidence="5 7" id="KW-0472">Membrane</keyword>
<dbReference type="Pfam" id="PF03600">
    <property type="entry name" value="CitMHS"/>
    <property type="match status" value="1"/>
</dbReference>
<dbReference type="PANTHER" id="PTHR10283:SF92">
    <property type="entry name" value="LOW-AFFINITY PHOSPHATE TRANSPORTER PHO91"/>
    <property type="match status" value="1"/>
</dbReference>
<evidence type="ECO:0000313" key="9">
    <source>
        <dbReference type="EMBL" id="OMJ11426.1"/>
    </source>
</evidence>
<dbReference type="OrthoDB" id="10260443at2759"/>
<comment type="caution">
    <text evidence="9">The sequence shown here is derived from an EMBL/GenBank/DDBJ whole genome shotgun (WGS) entry which is preliminary data.</text>
</comment>
<feature type="transmembrane region" description="Helical" evidence="7">
    <location>
        <begin position="731"/>
        <end position="764"/>
    </location>
</feature>
<proteinExistence type="predicted"/>
<dbReference type="PROSITE" id="PS51382">
    <property type="entry name" value="SPX"/>
    <property type="match status" value="1"/>
</dbReference>
<feature type="transmembrane region" description="Helical" evidence="7">
    <location>
        <begin position="593"/>
        <end position="616"/>
    </location>
</feature>
<evidence type="ECO:0000256" key="6">
    <source>
        <dbReference type="SAM" id="MobiDB-lite"/>
    </source>
</evidence>
<dbReference type="InterPro" id="IPR004680">
    <property type="entry name" value="Cit_transptr-like_dom"/>
</dbReference>
<keyword evidence="4 7" id="KW-1133">Transmembrane helix</keyword>
<feature type="transmembrane region" description="Helical" evidence="7">
    <location>
        <begin position="381"/>
        <end position="400"/>
    </location>
</feature>
<dbReference type="Proteomes" id="UP000187283">
    <property type="component" value="Unassembled WGS sequence"/>
</dbReference>
<feature type="transmembrane region" description="Helical" evidence="7">
    <location>
        <begin position="662"/>
        <end position="680"/>
    </location>
</feature>
<dbReference type="STRING" id="133412.A0A1R1X9X3"/>
<evidence type="ECO:0000313" key="10">
    <source>
        <dbReference type="EMBL" id="OMJ13047.1"/>
    </source>
</evidence>
<evidence type="ECO:0000313" key="11">
    <source>
        <dbReference type="Proteomes" id="UP000187283"/>
    </source>
</evidence>
<organism evidence="9 11">
    <name type="scientific">Smittium culicis</name>
    <dbReference type="NCBI Taxonomy" id="133412"/>
    <lineage>
        <taxon>Eukaryota</taxon>
        <taxon>Fungi</taxon>
        <taxon>Fungi incertae sedis</taxon>
        <taxon>Zoopagomycota</taxon>
        <taxon>Kickxellomycotina</taxon>
        <taxon>Harpellomycetes</taxon>
        <taxon>Harpellales</taxon>
        <taxon>Legeriomycetaceae</taxon>
        <taxon>Smittium</taxon>
    </lineage>
</organism>
<evidence type="ECO:0000256" key="1">
    <source>
        <dbReference type="ARBA" id="ARBA00004141"/>
    </source>
</evidence>
<evidence type="ECO:0000256" key="3">
    <source>
        <dbReference type="ARBA" id="ARBA00022692"/>
    </source>
</evidence>
<feature type="compositionally biased region" description="Basic residues" evidence="6">
    <location>
        <begin position="178"/>
        <end position="188"/>
    </location>
</feature>
<dbReference type="GO" id="GO:0006817">
    <property type="term" value="P:phosphate ion transport"/>
    <property type="evidence" value="ECO:0007669"/>
    <property type="project" value="TreeGrafter"/>
</dbReference>
<feature type="transmembrane region" description="Helical" evidence="7">
    <location>
        <begin position="463"/>
        <end position="486"/>
    </location>
</feature>
<dbReference type="GO" id="GO:0006797">
    <property type="term" value="P:polyphosphate metabolic process"/>
    <property type="evidence" value="ECO:0007669"/>
    <property type="project" value="TreeGrafter"/>
</dbReference>
<dbReference type="CDD" id="cd01115">
    <property type="entry name" value="SLC13_permease"/>
    <property type="match status" value="1"/>
</dbReference>
<sequence>MKFENVLKFNTVPEWNEHYIAYAKLKKMIYNIEKEQILGKTSADNQLLIEQNYSDVNAEMALYNFSGPQKHLFIEFIEALESEASKIESFYKEKERSTSLQLASIEHDYNKYLERYEQVLDILDAESNLQTISAPSSSRVINSADPSSFQSRRVSRSARHSLFLPDSDQENEPGLLIPKKKKSSRKMSRSVSDNFINSDNRSDNESSEYEDNLENDFDEIEANLKSKLRQASSRKKILLFKTRELFITLSDIQLFAKLNLTGFNKTIKKCQKVTNQNFKDRFKATVLDKVYAFSADAKSFSDDLIDRTTDIFAGITGVSKETAKDELKNLLRDQVVWDRNTVWRDMIKMERNVGAIGIVDRKAISGSNSQSSDKTFWSNEVIQLFYIISGILIFALSLVYNPFSDSVHQRCWAMLIFVSYLWATEAIPLHVTAILVPFLVVVLQVMRDPVTDKVLLPPDAAKIIFSSMFGPVIMLLLGGFTLAAALSKHNLAKMAASYILSNVGESPESVLLANLFVATFASMWISNVAAPVLCFSLIQPILRTLPKGHPLAPCLVIGIALASNVGGMASPIASPQNIIAIGIMNPPPSWLQWFIISIPTCIACNFGIWFLLLSVYKPSSVPVKLNRTRFISEKLNSSQWFVIAVSAATILLWILAPSIAPIFGDMGVLAVFPIILLFSSPSILSKEDFNNFLWTVVILAMGGTALGKAVQSSGLLKQLSIMISTLISGFSPYYVMCVFSALVLVVCTFVSHTVGALIILPIVYEVGNKLEGGHSGMLVMASTLMASGAMGLPVSGFPNMNAIMLEDSTGTPYLTVSDFFYAGIPSSVVAYFVIITIGYFFTVIASL</sequence>
<name>A0A1R1X9X3_9FUNG</name>
<comment type="subcellular location">
    <subcellularLocation>
        <location evidence="1">Membrane</location>
        <topology evidence="1">Multi-pass membrane protein</topology>
    </subcellularLocation>
</comment>
<feature type="transmembrane region" description="Helical" evidence="7">
    <location>
        <begin position="819"/>
        <end position="841"/>
    </location>
</feature>
<feature type="transmembrane region" description="Helical" evidence="7">
    <location>
        <begin position="511"/>
        <end position="538"/>
    </location>
</feature>
<feature type="region of interest" description="Disordered" evidence="6">
    <location>
        <begin position="160"/>
        <end position="211"/>
    </location>
</feature>
<keyword evidence="11" id="KW-1185">Reference proteome</keyword>
<evidence type="ECO:0000256" key="2">
    <source>
        <dbReference type="ARBA" id="ARBA00022448"/>
    </source>
</evidence>
<dbReference type="PANTHER" id="PTHR10283">
    <property type="entry name" value="SOLUTE CARRIER FAMILY 13 MEMBER"/>
    <property type="match status" value="1"/>
</dbReference>
<evidence type="ECO:0000256" key="4">
    <source>
        <dbReference type="ARBA" id="ARBA00022989"/>
    </source>
</evidence>
<dbReference type="AlphaFoldDB" id="A0A1R1X9X3"/>